<dbReference type="EMBL" id="PUFO01000007">
    <property type="protein sequence ID" value="TDG80639.1"/>
    <property type="molecule type" value="Genomic_DNA"/>
</dbReference>
<dbReference type="InterPro" id="IPR011008">
    <property type="entry name" value="Dimeric_a/b-barrel"/>
</dbReference>
<gene>
    <name evidence="2" type="ORF">C5L31_001215</name>
</gene>
<dbReference type="AlphaFoldDB" id="A0A4V3A4F5"/>
<dbReference type="Proteomes" id="UP000294854">
    <property type="component" value="Unassembled WGS sequence"/>
</dbReference>
<organism evidence="2 3">
    <name type="scientific">Secundilactobacillus malefermentans</name>
    <dbReference type="NCBI Taxonomy" id="176292"/>
    <lineage>
        <taxon>Bacteria</taxon>
        <taxon>Bacillati</taxon>
        <taxon>Bacillota</taxon>
        <taxon>Bacilli</taxon>
        <taxon>Lactobacillales</taxon>
        <taxon>Lactobacillaceae</taxon>
        <taxon>Secundilactobacillus</taxon>
    </lineage>
</organism>
<dbReference type="Gene3D" id="3.30.70.100">
    <property type="match status" value="1"/>
</dbReference>
<protein>
    <recommendedName>
        <fullName evidence="1">ABM domain-containing protein</fullName>
    </recommendedName>
</protein>
<keyword evidence="3" id="KW-1185">Reference proteome</keyword>
<sequence>MLKQISITFGSYAILNQLREKHSDRQQLLVQSDNTNDDIALIDVSGQKNIFKSGVVYDIKSHAGDSDWNKNFYSFIYLKNLSPDDQKVFNATANQLVNSPELPQGMQAIYFMKELKNRGNNIILTTWTDTQEFNSWTHSDEYARFKGFDTPLHDYRIVTYFKYVENNK</sequence>
<evidence type="ECO:0000313" key="3">
    <source>
        <dbReference type="Proteomes" id="UP000294854"/>
    </source>
</evidence>
<evidence type="ECO:0000313" key="2">
    <source>
        <dbReference type="EMBL" id="TDG80639.1"/>
    </source>
</evidence>
<evidence type="ECO:0000259" key="1">
    <source>
        <dbReference type="Pfam" id="PF03992"/>
    </source>
</evidence>
<dbReference type="Pfam" id="PF03992">
    <property type="entry name" value="ABM"/>
    <property type="match status" value="1"/>
</dbReference>
<dbReference type="STRING" id="1122149.FD44_GL000546"/>
<accession>A0A4V3A4F5</accession>
<reference evidence="2 3" key="1">
    <citation type="journal article" date="2019" name="Appl. Microbiol. Biotechnol.">
        <title>Uncovering carbohydrate metabolism through a genotype-phenotype association study of 56 lactic acid bacteria genomes.</title>
        <authorList>
            <person name="Buron-Moles G."/>
            <person name="Chailyan A."/>
            <person name="Dolejs I."/>
            <person name="Forster J."/>
            <person name="Miks M.H."/>
        </authorList>
    </citation>
    <scope>NUCLEOTIDE SEQUENCE [LARGE SCALE GENOMIC DNA]</scope>
    <source>
        <strain evidence="2 3">ATCC 49373</strain>
    </source>
</reference>
<dbReference type="InterPro" id="IPR007138">
    <property type="entry name" value="ABM_dom"/>
</dbReference>
<proteinExistence type="predicted"/>
<feature type="domain" description="ABM" evidence="1">
    <location>
        <begin position="81"/>
        <end position="146"/>
    </location>
</feature>
<comment type="caution">
    <text evidence="2">The sequence shown here is derived from an EMBL/GenBank/DDBJ whole genome shotgun (WGS) entry which is preliminary data.</text>
</comment>
<dbReference type="RefSeq" id="WP_010620138.1">
    <property type="nucleotide sequence ID" value="NZ_CP042371.1"/>
</dbReference>
<dbReference type="OrthoDB" id="2157140at2"/>
<name>A0A4V3A4F5_9LACO</name>
<dbReference type="SUPFAM" id="SSF54909">
    <property type="entry name" value="Dimeric alpha+beta barrel"/>
    <property type="match status" value="1"/>
</dbReference>